<comment type="caution">
    <text evidence="5">The sequence shown here is derived from an EMBL/GenBank/DDBJ whole genome shotgun (WGS) entry which is preliminary data.</text>
</comment>
<sequence length="337" mass="35110">MRLTLLATAFGLAASAALAAPPGLMLDKTYMPHHDAMAVTAIWYPGDGSGTTRIVAENPVFQGVEVSTTTRIAPGAHPVVLFSHGMGGMYRTQAWLAAGLAARGAIVLAVNHPNSTWGDFDMGAGVHHWTRAQDLSTALDALLAQPDFAGHIDTSRVMAAGFSFGGWTALSLGGVRGNHAGTVAAYTRFGARMEACEMLLSERVNLQGVAPEDWNGDYADPRVTHVTAIDPGFVWGLEPADVAGLSVPTQLIGFGDAATRMLATDFDASGLRALLPEAQAHQLVPGVHFTAMPLCKPAGAAILAAEEDDPVCTDPDGTDRAAVHDAIIALIADQLGL</sequence>
<keyword evidence="2" id="KW-0442">Lipid degradation</keyword>
<dbReference type="AlphaFoldDB" id="A0A2T6BLY5"/>
<keyword evidence="6" id="KW-1185">Reference proteome</keyword>
<organism evidence="5 6">
    <name type="scientific">Litoreibacter ponti</name>
    <dbReference type="NCBI Taxonomy" id="1510457"/>
    <lineage>
        <taxon>Bacteria</taxon>
        <taxon>Pseudomonadati</taxon>
        <taxon>Pseudomonadota</taxon>
        <taxon>Alphaproteobacteria</taxon>
        <taxon>Rhodobacterales</taxon>
        <taxon>Roseobacteraceae</taxon>
        <taxon>Litoreibacter</taxon>
    </lineage>
</organism>
<feature type="signal peptide" evidence="4">
    <location>
        <begin position="1"/>
        <end position="19"/>
    </location>
</feature>
<keyword evidence="1 5" id="KW-0378">Hydrolase</keyword>
<keyword evidence="4" id="KW-0732">Signal</keyword>
<dbReference type="InterPro" id="IPR029058">
    <property type="entry name" value="AB_hydrolase_fold"/>
</dbReference>
<dbReference type="Proteomes" id="UP000243978">
    <property type="component" value="Unassembled WGS sequence"/>
</dbReference>
<evidence type="ECO:0000256" key="2">
    <source>
        <dbReference type="ARBA" id="ARBA00022963"/>
    </source>
</evidence>
<gene>
    <name evidence="5" type="ORF">C8N43_1759</name>
</gene>
<proteinExistence type="predicted"/>
<evidence type="ECO:0000256" key="4">
    <source>
        <dbReference type="SAM" id="SignalP"/>
    </source>
</evidence>
<dbReference type="Gene3D" id="3.40.50.1820">
    <property type="entry name" value="alpha/beta hydrolase"/>
    <property type="match status" value="1"/>
</dbReference>
<reference evidence="5 6" key="1">
    <citation type="submission" date="2018-04" db="EMBL/GenBank/DDBJ databases">
        <title>Genomic Encyclopedia of Archaeal and Bacterial Type Strains, Phase II (KMG-II): from individual species to whole genera.</title>
        <authorList>
            <person name="Goeker M."/>
        </authorList>
    </citation>
    <scope>NUCLEOTIDE SEQUENCE [LARGE SCALE GENOMIC DNA]</scope>
    <source>
        <strain evidence="5 6">DSM 100977</strain>
    </source>
</reference>
<keyword evidence="3" id="KW-0443">Lipid metabolism</keyword>
<name>A0A2T6BLY5_9RHOB</name>
<evidence type="ECO:0000256" key="3">
    <source>
        <dbReference type="ARBA" id="ARBA00023098"/>
    </source>
</evidence>
<feature type="chain" id="PRO_5015464488" evidence="4">
    <location>
        <begin position="20"/>
        <end position="337"/>
    </location>
</feature>
<evidence type="ECO:0000256" key="1">
    <source>
        <dbReference type="ARBA" id="ARBA00022801"/>
    </source>
</evidence>
<protein>
    <submittedName>
        <fullName evidence="5">Putative dienelactone hydrolase</fullName>
    </submittedName>
</protein>
<dbReference type="Pfam" id="PF03403">
    <property type="entry name" value="PAF-AH_p_II"/>
    <property type="match status" value="1"/>
</dbReference>
<dbReference type="EMBL" id="QBKS01000001">
    <property type="protein sequence ID" value="PTX57093.1"/>
    <property type="molecule type" value="Genomic_DNA"/>
</dbReference>
<dbReference type="InterPro" id="IPR016986">
    <property type="entry name" value="UCP031982_abhydr"/>
</dbReference>
<dbReference type="PANTHER" id="PTHR10272:SF0">
    <property type="entry name" value="PLATELET-ACTIVATING FACTOR ACETYLHYDROLASE"/>
    <property type="match status" value="1"/>
</dbReference>
<dbReference type="PANTHER" id="PTHR10272">
    <property type="entry name" value="PLATELET-ACTIVATING FACTOR ACETYLHYDROLASE"/>
    <property type="match status" value="1"/>
</dbReference>
<dbReference type="GO" id="GO:0016042">
    <property type="term" value="P:lipid catabolic process"/>
    <property type="evidence" value="ECO:0007669"/>
    <property type="project" value="UniProtKB-KW"/>
</dbReference>
<accession>A0A2T6BLY5</accession>
<dbReference type="GO" id="GO:0003847">
    <property type="term" value="F:1-alkyl-2-acetylglycerophosphocholine esterase activity"/>
    <property type="evidence" value="ECO:0007669"/>
    <property type="project" value="TreeGrafter"/>
</dbReference>
<dbReference type="OrthoDB" id="9814760at2"/>
<dbReference type="PIRSF" id="PIRSF031982">
    <property type="entry name" value="UCP031982_abhydr"/>
    <property type="match status" value="1"/>
</dbReference>
<dbReference type="SUPFAM" id="SSF53474">
    <property type="entry name" value="alpha/beta-Hydrolases"/>
    <property type="match status" value="1"/>
</dbReference>
<evidence type="ECO:0000313" key="6">
    <source>
        <dbReference type="Proteomes" id="UP000243978"/>
    </source>
</evidence>
<evidence type="ECO:0000313" key="5">
    <source>
        <dbReference type="EMBL" id="PTX57093.1"/>
    </source>
</evidence>
<dbReference type="RefSeq" id="WP_107845221.1">
    <property type="nucleotide sequence ID" value="NZ_QBKS01000001.1"/>
</dbReference>